<accession>A0A9W6GAP0</accession>
<organism evidence="1 2">
    <name type="scientific">Glycomyces algeriensis</name>
    <dbReference type="NCBI Taxonomy" id="256037"/>
    <lineage>
        <taxon>Bacteria</taxon>
        <taxon>Bacillati</taxon>
        <taxon>Actinomycetota</taxon>
        <taxon>Actinomycetes</taxon>
        <taxon>Glycomycetales</taxon>
        <taxon>Glycomycetaceae</taxon>
        <taxon>Glycomyces</taxon>
    </lineage>
</organism>
<evidence type="ECO:0000313" key="1">
    <source>
        <dbReference type="EMBL" id="GLI44509.1"/>
    </source>
</evidence>
<gene>
    <name evidence="1" type="ORF">GALLR39Z86_43590</name>
</gene>
<sequence length="138" mass="14814">MGVGRLAPHRVRAKYARALAEIPLPVRSREGTDPRALVMIASATVADRELLFGLIPHHPRLWVVFAECEPPILGHLTGLSDATFNGGTSPGSATAPGEPELHITAPEHLDWTRLGGRSATIKREAVAAWQAAQRDCEG</sequence>
<proteinExistence type="predicted"/>
<dbReference type="RefSeq" id="WP_270118062.1">
    <property type="nucleotide sequence ID" value="NZ_BAAAOL010000007.1"/>
</dbReference>
<reference evidence="1" key="1">
    <citation type="submission" date="2022-12" db="EMBL/GenBank/DDBJ databases">
        <title>Reference genome sequencing for broad-spectrum identification of bacterial and archaeal isolates by mass spectrometry.</title>
        <authorList>
            <person name="Sekiguchi Y."/>
            <person name="Tourlousse D.M."/>
        </authorList>
    </citation>
    <scope>NUCLEOTIDE SEQUENCE</scope>
    <source>
        <strain evidence="1">LLR39Z86</strain>
    </source>
</reference>
<dbReference type="AlphaFoldDB" id="A0A9W6GAP0"/>
<comment type="caution">
    <text evidence="1">The sequence shown here is derived from an EMBL/GenBank/DDBJ whole genome shotgun (WGS) entry which is preliminary data.</text>
</comment>
<dbReference type="EMBL" id="BSDT01000001">
    <property type="protein sequence ID" value="GLI44509.1"/>
    <property type="molecule type" value="Genomic_DNA"/>
</dbReference>
<name>A0A9W6GAP0_9ACTN</name>
<protein>
    <submittedName>
        <fullName evidence="1">Uncharacterized protein</fullName>
    </submittedName>
</protein>
<dbReference type="Proteomes" id="UP001144313">
    <property type="component" value="Unassembled WGS sequence"/>
</dbReference>
<evidence type="ECO:0000313" key="2">
    <source>
        <dbReference type="Proteomes" id="UP001144313"/>
    </source>
</evidence>
<keyword evidence="2" id="KW-1185">Reference proteome</keyword>